<dbReference type="Proteomes" id="UP000540506">
    <property type="component" value="Unassembled WGS sequence"/>
</dbReference>
<dbReference type="SUPFAM" id="SSF140453">
    <property type="entry name" value="EsxAB dimer-like"/>
    <property type="match status" value="1"/>
</dbReference>
<evidence type="ECO:0000313" key="1">
    <source>
        <dbReference type="EMBL" id="MBB4927950.1"/>
    </source>
</evidence>
<comment type="caution">
    <text evidence="1">The sequence shown here is derived from an EMBL/GenBank/DDBJ whole genome shotgun (WGS) entry which is preliminary data.</text>
</comment>
<dbReference type="Pfam" id="PF06013">
    <property type="entry name" value="WXG100"/>
    <property type="match status" value="1"/>
</dbReference>
<protein>
    <submittedName>
        <fullName evidence="1">WXG100 family type VII secretion target</fullName>
    </submittedName>
</protein>
<organism evidence="1 2">
    <name type="scientific">Kitasatospora kifunensis</name>
    <name type="common">Streptomyces kifunensis</name>
    <dbReference type="NCBI Taxonomy" id="58351"/>
    <lineage>
        <taxon>Bacteria</taxon>
        <taxon>Bacillati</taxon>
        <taxon>Actinomycetota</taxon>
        <taxon>Actinomycetes</taxon>
        <taxon>Kitasatosporales</taxon>
        <taxon>Streptomycetaceae</taxon>
        <taxon>Kitasatospora</taxon>
    </lineage>
</organism>
<dbReference type="InterPro" id="IPR010310">
    <property type="entry name" value="T7SS_ESAT-6-like"/>
</dbReference>
<evidence type="ECO:0000313" key="2">
    <source>
        <dbReference type="Proteomes" id="UP000540506"/>
    </source>
</evidence>
<dbReference type="EMBL" id="JACHJV010000002">
    <property type="protein sequence ID" value="MBB4927950.1"/>
    <property type="molecule type" value="Genomic_DNA"/>
</dbReference>
<accession>A0A7W7R9X2</accession>
<dbReference type="Gene3D" id="1.10.287.1060">
    <property type="entry name" value="ESAT-6-like"/>
    <property type="match status" value="1"/>
</dbReference>
<gene>
    <name evidence="1" type="ORF">FHR34_007045</name>
</gene>
<proteinExistence type="predicted"/>
<keyword evidence="2" id="KW-1185">Reference proteome</keyword>
<reference evidence="1 2" key="1">
    <citation type="submission" date="2020-08" db="EMBL/GenBank/DDBJ databases">
        <title>Sequencing the genomes of 1000 actinobacteria strains.</title>
        <authorList>
            <person name="Klenk H.-P."/>
        </authorList>
    </citation>
    <scope>NUCLEOTIDE SEQUENCE [LARGE SCALE GENOMIC DNA]</scope>
    <source>
        <strain evidence="1 2">DSM 41654</strain>
    </source>
</reference>
<name>A0A7W7R9X2_KITKI</name>
<sequence>MANLNVTYQEMSDTATTMRNNKADIDDKLNQCKSIVDSLTSNGFVTEQASGKFDEVHTEFNTSATQAMETLDQLSQWLDKAVAAMQDMDTQLSGSLNK</sequence>
<dbReference type="InterPro" id="IPR036689">
    <property type="entry name" value="ESAT-6-like_sf"/>
</dbReference>
<dbReference type="RefSeq" id="WP_184944771.1">
    <property type="nucleotide sequence ID" value="NZ_JACHJV010000002.1"/>
</dbReference>
<dbReference type="AlphaFoldDB" id="A0A7W7R9X2"/>